<dbReference type="Gene3D" id="3.30.700.10">
    <property type="entry name" value="Glycoprotein, Type 4 Pilin"/>
    <property type="match status" value="1"/>
</dbReference>
<gene>
    <name evidence="1" type="ORF">H8F01_15735</name>
</gene>
<evidence type="ECO:0008006" key="3">
    <source>
        <dbReference type="Google" id="ProtNLM"/>
    </source>
</evidence>
<keyword evidence="2" id="KW-1185">Reference proteome</keyword>
<dbReference type="RefSeq" id="WP_187056008.1">
    <property type="nucleotide sequence ID" value="NZ_CP060412.1"/>
</dbReference>
<name>A0A7G8Q177_9GAMM</name>
<organism evidence="1 2">
    <name type="scientific">Dyella telluris</name>
    <dbReference type="NCBI Taxonomy" id="2763498"/>
    <lineage>
        <taxon>Bacteria</taxon>
        <taxon>Pseudomonadati</taxon>
        <taxon>Pseudomonadota</taxon>
        <taxon>Gammaproteobacteria</taxon>
        <taxon>Lysobacterales</taxon>
        <taxon>Rhodanobacteraceae</taxon>
        <taxon>Dyella</taxon>
    </lineage>
</organism>
<protein>
    <recommendedName>
        <fullName evidence="3">Pilin</fullName>
    </recommendedName>
</protein>
<reference evidence="1 2" key="1">
    <citation type="submission" date="2020-08" db="EMBL/GenBank/DDBJ databases">
        <title>Dyella sp. G9 isolated from forest soil.</title>
        <authorList>
            <person name="Fu J."/>
            <person name="Qiu L."/>
        </authorList>
    </citation>
    <scope>NUCLEOTIDE SEQUENCE [LARGE SCALE GENOMIC DNA]</scope>
    <source>
        <strain evidence="1 2">G9</strain>
    </source>
</reference>
<dbReference type="InterPro" id="IPR045584">
    <property type="entry name" value="Pilin-like"/>
</dbReference>
<evidence type="ECO:0000313" key="2">
    <source>
        <dbReference type="Proteomes" id="UP000515873"/>
    </source>
</evidence>
<dbReference type="Proteomes" id="UP000515873">
    <property type="component" value="Chromosome"/>
</dbReference>
<dbReference type="KEGG" id="dtl:H8F01_15735"/>
<dbReference type="SUPFAM" id="SSF54523">
    <property type="entry name" value="Pili subunits"/>
    <property type="match status" value="1"/>
</dbReference>
<dbReference type="EMBL" id="CP060412">
    <property type="protein sequence ID" value="QNK00535.1"/>
    <property type="molecule type" value="Genomic_DNA"/>
</dbReference>
<accession>A0A7G8Q177</accession>
<dbReference type="AlphaFoldDB" id="A0A7G8Q177"/>
<evidence type="ECO:0000313" key="1">
    <source>
        <dbReference type="EMBL" id="QNK00535.1"/>
    </source>
</evidence>
<sequence>MRSERSRPLMISLALLAVVAVIATIAIPGWRNHRISGHLDEALRAGEAAKLVVMEAATVRGGLNRLQPGDLNFNATAALNAYTSKIDISESGRITIATKDTGATTDPVFLLTPIDGSASGGSPTLSWSCDIISGSGQWMPEHCTRPAMAPPPVIPAPVNSQTPAPAPAGTTAKN</sequence>
<proteinExistence type="predicted"/>